<feature type="region of interest" description="Disordered" evidence="1">
    <location>
        <begin position="83"/>
        <end position="110"/>
    </location>
</feature>
<keyword evidence="2" id="KW-1133">Transmembrane helix</keyword>
<organism evidence="3 4">
    <name type="scientific">Cymbomonas tetramitiformis</name>
    <dbReference type="NCBI Taxonomy" id="36881"/>
    <lineage>
        <taxon>Eukaryota</taxon>
        <taxon>Viridiplantae</taxon>
        <taxon>Chlorophyta</taxon>
        <taxon>Pyramimonadophyceae</taxon>
        <taxon>Pyramimonadales</taxon>
        <taxon>Pyramimonadaceae</taxon>
        <taxon>Cymbomonas</taxon>
    </lineage>
</organism>
<dbReference type="Proteomes" id="UP001190700">
    <property type="component" value="Unassembled WGS sequence"/>
</dbReference>
<dbReference type="AlphaFoldDB" id="A0AAE0CH96"/>
<evidence type="ECO:0000256" key="2">
    <source>
        <dbReference type="SAM" id="Phobius"/>
    </source>
</evidence>
<sequence length="902" mass="101429">MGDDRLLHHMHPQAMVAAKKLKAVTMKGVLLTLAQPATFARFQNLPEVLRKPMDTALTAALRQRVAGNDELSRLVEQVIPKKAPTVATKGSRETTPRATAAGTKRKATPLPADSRQVRVSGRRMPELIEAIRNNAYDRAVAKKSKNLCTRANMEKWSTEMKRALSGQLRKQSWEDMVYGEDFTMELSVGKLSGTIGRSVHAITNPEWSDEHDYYFVVVGHDDGDNLPDTKLPAVYVEFAPFHAEFDSRAMNNEYIYWHLESAHRAGCRHGMRTITFKIPAFTATGGFSIPDKDVILDRLNAVDHVRQRPKVSRFAVDIFGWIQQSAGGGRLSKEKRDLIAKLAGCMRDLGCTIGHRERILKAEHRSDVLMERLQRLGVVFDARNRVGFVPETTGVVESAEILHGSDDQEQHHVDMEDFDDAAGVTDRWHRNNLVGGFGTNGNLANHDMDDILAVDHQYPLNHLSECSLMDGIMACRAMLCGQLPSPADGAYWEEANENVDIIVEDVMEGLKGTHIVADEEMNTPTEDGLAVPDFLFQELSLRVDMEPQVRLATELVEEMPLCWSEPNLATPAFTLCAPEEAVWYFMDMKRRQKWTDEHFNTFLKVLKLLLGGDNPHAKRVNEHPVVGGRLLRETSNKNPEKPGMVRSGMAVEYGEDDGQAKKHDKQSWATRFGALRSADLPPKLPYFDAICGYVLPFMHMICYGIVKKFLKMLRGKVKNCPSNCYFSATQLKQLQDNGLTAPHDAHREFEDFVQYAGNCTMEDMLNFILIYSPMVFMDVLESLNPELDKAWWTLRRAILYFMRGPAIISGGDLQTRANYRKEAGEDLWAFAVIMKQQCPMNMLTLNLRMAVVHLCKQEEETGVVSSTNELWIERLLGDSKGVVPAPIRSAVRRSTSASGTLI</sequence>
<accession>A0AAE0CH96</accession>
<keyword evidence="4" id="KW-1185">Reference proteome</keyword>
<evidence type="ECO:0000313" key="4">
    <source>
        <dbReference type="Proteomes" id="UP001190700"/>
    </source>
</evidence>
<gene>
    <name evidence="3" type="ORF">CYMTET_36979</name>
</gene>
<feature type="transmembrane region" description="Helical" evidence="2">
    <location>
        <begin position="686"/>
        <end position="706"/>
    </location>
</feature>
<keyword evidence="2" id="KW-0812">Transmembrane</keyword>
<keyword evidence="2" id="KW-0472">Membrane</keyword>
<dbReference type="EMBL" id="LGRX02024649">
    <property type="protein sequence ID" value="KAK3253782.1"/>
    <property type="molecule type" value="Genomic_DNA"/>
</dbReference>
<name>A0AAE0CH96_9CHLO</name>
<reference evidence="3 4" key="1">
    <citation type="journal article" date="2015" name="Genome Biol. Evol.">
        <title>Comparative Genomics of a Bacterivorous Green Alga Reveals Evolutionary Causalities and Consequences of Phago-Mixotrophic Mode of Nutrition.</title>
        <authorList>
            <person name="Burns J.A."/>
            <person name="Paasch A."/>
            <person name="Narechania A."/>
            <person name="Kim E."/>
        </authorList>
    </citation>
    <scope>NUCLEOTIDE SEQUENCE [LARGE SCALE GENOMIC DNA]</scope>
    <source>
        <strain evidence="3 4">PLY_AMNH</strain>
    </source>
</reference>
<evidence type="ECO:0000256" key="1">
    <source>
        <dbReference type="SAM" id="MobiDB-lite"/>
    </source>
</evidence>
<proteinExistence type="predicted"/>
<evidence type="ECO:0000313" key="3">
    <source>
        <dbReference type="EMBL" id="KAK3253782.1"/>
    </source>
</evidence>
<protein>
    <submittedName>
        <fullName evidence="3">Uncharacterized protein</fullName>
    </submittedName>
</protein>
<comment type="caution">
    <text evidence="3">The sequence shown here is derived from an EMBL/GenBank/DDBJ whole genome shotgun (WGS) entry which is preliminary data.</text>
</comment>